<evidence type="ECO:0000313" key="4">
    <source>
        <dbReference type="Proteomes" id="UP000242164"/>
    </source>
</evidence>
<keyword evidence="2 3" id="KW-0560">Oxidoreductase</keyword>
<dbReference type="CDD" id="cd05233">
    <property type="entry name" value="SDR_c"/>
    <property type="match status" value="1"/>
</dbReference>
<dbReference type="Pfam" id="PF13561">
    <property type="entry name" value="adh_short_C2"/>
    <property type="match status" value="1"/>
</dbReference>
<comment type="similarity">
    <text evidence="1">Belongs to the short-chain dehydrogenases/reductases (SDR) family.</text>
</comment>
<evidence type="ECO:0000256" key="1">
    <source>
        <dbReference type="ARBA" id="ARBA00006484"/>
    </source>
</evidence>
<dbReference type="FunFam" id="3.40.50.720:FF:000173">
    <property type="entry name" value="3-oxoacyl-[acyl-carrier protein] reductase"/>
    <property type="match status" value="1"/>
</dbReference>
<organism evidence="3 4">
    <name type="scientific">Bacillus cytotoxicus</name>
    <dbReference type="NCBI Taxonomy" id="580165"/>
    <lineage>
        <taxon>Bacteria</taxon>
        <taxon>Bacillati</taxon>
        <taxon>Bacillota</taxon>
        <taxon>Bacilli</taxon>
        <taxon>Bacillales</taxon>
        <taxon>Bacillaceae</taxon>
        <taxon>Bacillus</taxon>
        <taxon>Bacillus cereus group</taxon>
    </lineage>
</organism>
<accession>A0AAX2CJL2</accession>
<dbReference type="InterPro" id="IPR050259">
    <property type="entry name" value="SDR"/>
</dbReference>
<dbReference type="InterPro" id="IPR036291">
    <property type="entry name" value="NAD(P)-bd_dom_sf"/>
</dbReference>
<dbReference type="PANTHER" id="PTHR42879">
    <property type="entry name" value="3-OXOACYL-(ACYL-CARRIER-PROTEIN) REDUCTASE"/>
    <property type="match status" value="1"/>
</dbReference>
<name>A0AAX2CJL2_9BACI</name>
<comment type="caution">
    <text evidence="3">The sequence shown here is derived from an EMBL/GenBank/DDBJ whole genome shotgun (WGS) entry which is preliminary data.</text>
</comment>
<dbReference type="InterPro" id="IPR002347">
    <property type="entry name" value="SDR_fam"/>
</dbReference>
<dbReference type="EMBL" id="FMIK01000035">
    <property type="protein sequence ID" value="SCL96635.1"/>
    <property type="molecule type" value="Genomic_DNA"/>
</dbReference>
<gene>
    <name evidence="3" type="ORF">BCB44BAC_02765</name>
</gene>
<dbReference type="Gene3D" id="3.40.50.720">
    <property type="entry name" value="NAD(P)-binding Rossmann-like Domain"/>
    <property type="match status" value="1"/>
</dbReference>
<dbReference type="PRINTS" id="PR00081">
    <property type="entry name" value="GDHRDH"/>
</dbReference>
<dbReference type="AlphaFoldDB" id="A0AAX2CJL2"/>
<dbReference type="PANTHER" id="PTHR42879:SF2">
    <property type="entry name" value="3-OXOACYL-[ACYL-CARRIER-PROTEIN] REDUCTASE FABG"/>
    <property type="match status" value="1"/>
</dbReference>
<proteinExistence type="inferred from homology"/>
<sequence>MKSMNRCLRRKDQEMKKYALVTGGSGGIGFAISKQLIEDGYTVYMHYNKNEEKVKELEKQIGEVIPVQANLACADGVEKLWAQIDHPIDTIVYAAGKSIFGLVTDVTNEQLDEMIALQVKSVYKLMSLALPPMIQRRKGSVVIISSIWGQIGASCEVLYSMVKGAQNAYTKALAKEVALSGIRVNAVAPGAIETEMLSIFSEEDKNGIAEEIPLGRIGSPKEVAKTVSFLISPGASYITGQIIGVNGGWYC</sequence>
<evidence type="ECO:0000313" key="3">
    <source>
        <dbReference type="EMBL" id="SCL96635.1"/>
    </source>
</evidence>
<dbReference type="GO" id="GO:0004316">
    <property type="term" value="F:3-oxoacyl-[acyl-carrier-protein] reductase (NADPH) activity"/>
    <property type="evidence" value="ECO:0007669"/>
    <property type="project" value="UniProtKB-EC"/>
</dbReference>
<reference evidence="3 4" key="1">
    <citation type="submission" date="2016-08" db="EMBL/GenBank/DDBJ databases">
        <authorList>
            <person name="Loux V."/>
            <person name="Rue O."/>
        </authorList>
    </citation>
    <scope>NUCLEOTIDE SEQUENCE [LARGE SCALE GENOMIC DNA]</scope>
    <source>
        <strain evidence="3 4">AFSSA_08CEB44bac</strain>
    </source>
</reference>
<protein>
    <submittedName>
        <fullName evidence="3">3-ketoacyl-(Acyl-carrier-protein) reductase</fullName>
        <ecNumber evidence="3">1.1.1.100</ecNumber>
    </submittedName>
</protein>
<dbReference type="NCBIfam" id="NF047420">
    <property type="entry name" value="EF_P_mod_YmfI"/>
    <property type="match status" value="1"/>
</dbReference>
<dbReference type="SUPFAM" id="SSF51735">
    <property type="entry name" value="NAD(P)-binding Rossmann-fold domains"/>
    <property type="match status" value="1"/>
</dbReference>
<evidence type="ECO:0000256" key="2">
    <source>
        <dbReference type="ARBA" id="ARBA00023002"/>
    </source>
</evidence>
<dbReference type="EC" id="1.1.1.100" evidence="3"/>
<dbReference type="Proteomes" id="UP000242164">
    <property type="component" value="Unassembled WGS sequence"/>
</dbReference>